<gene>
    <name evidence="1" type="ORF">SCALOS_LOCUS8119</name>
</gene>
<feature type="non-terminal residue" evidence="1">
    <location>
        <position position="1"/>
    </location>
</feature>
<keyword evidence="2" id="KW-1185">Reference proteome</keyword>
<name>A0ACA9N6B2_9GLOM</name>
<dbReference type="EMBL" id="CAJVPM010020518">
    <property type="protein sequence ID" value="CAG8635371.1"/>
    <property type="molecule type" value="Genomic_DNA"/>
</dbReference>
<organism evidence="1 2">
    <name type="scientific">Scutellospora calospora</name>
    <dbReference type="NCBI Taxonomy" id="85575"/>
    <lineage>
        <taxon>Eukaryota</taxon>
        <taxon>Fungi</taxon>
        <taxon>Fungi incertae sedis</taxon>
        <taxon>Mucoromycota</taxon>
        <taxon>Glomeromycotina</taxon>
        <taxon>Glomeromycetes</taxon>
        <taxon>Diversisporales</taxon>
        <taxon>Gigasporaceae</taxon>
        <taxon>Scutellospora</taxon>
    </lineage>
</organism>
<evidence type="ECO:0000313" key="2">
    <source>
        <dbReference type="Proteomes" id="UP000789860"/>
    </source>
</evidence>
<dbReference type="Proteomes" id="UP000789860">
    <property type="component" value="Unassembled WGS sequence"/>
</dbReference>
<protein>
    <submittedName>
        <fullName evidence="1">10372_t:CDS:1</fullName>
    </submittedName>
</protein>
<accession>A0ACA9N6B2</accession>
<evidence type="ECO:0000313" key="1">
    <source>
        <dbReference type="EMBL" id="CAG8635371.1"/>
    </source>
</evidence>
<reference evidence="1" key="1">
    <citation type="submission" date="2021-06" db="EMBL/GenBank/DDBJ databases">
        <authorList>
            <person name="Kallberg Y."/>
            <person name="Tangrot J."/>
            <person name="Rosling A."/>
        </authorList>
    </citation>
    <scope>NUCLEOTIDE SEQUENCE</scope>
    <source>
        <strain evidence="1">AU212A</strain>
    </source>
</reference>
<comment type="caution">
    <text evidence="1">The sequence shown here is derived from an EMBL/GenBank/DDBJ whole genome shotgun (WGS) entry which is preliminary data.</text>
</comment>
<sequence length="114" mass="13437">YSIAYPPHLELCDHCGLLLTNNNATVFVCDHGYYLVCYSRRYIHCEIFYKKGIFKNIEKFVKRIKEGANILTKEDIDEEEEEDAESIEETIENVREIQDISSKLEEANNQIENW</sequence>
<proteinExistence type="predicted"/>